<evidence type="ECO:0000313" key="1">
    <source>
        <dbReference type="EMBL" id="WQJ53147.1"/>
    </source>
</evidence>
<protein>
    <submittedName>
        <fullName evidence="1">Uncharacterized protein</fullName>
    </submittedName>
</protein>
<reference evidence="1 2" key="1">
    <citation type="submission" date="2023-11" db="EMBL/GenBank/DDBJ databases">
        <authorList>
            <person name="Cook R."/>
            <person name="Crisci M."/>
            <person name="Pye H."/>
            <person name="Adriaenssens E."/>
            <person name="Santini J."/>
        </authorList>
    </citation>
    <scope>NUCLEOTIDE SEQUENCE [LARGE SCALE GENOMIC DNA]</scope>
    <source>
        <strain evidence="1">Lak_Megaphage_RVC_JS4_GC31</strain>
    </source>
</reference>
<keyword evidence="2" id="KW-1185">Reference proteome</keyword>
<proteinExistence type="predicted"/>
<accession>A0ABZ0Z3U9</accession>
<evidence type="ECO:0000313" key="2">
    <source>
        <dbReference type="Proteomes" id="UP001349343"/>
    </source>
</evidence>
<dbReference type="Proteomes" id="UP001349343">
    <property type="component" value="Segment"/>
</dbReference>
<sequence length="182" mass="21726">MKQKVLVILDHSYSTGERYEIFKNRITELYGDNYELVFQLFKPVQEHYDYIPQNIQSAIDSDTVKACSDEYVCVIADGPAAYFWLQSFYNGNLIVINPVIDIYSEYPYNESYTKDLKFQRSFQTNNVICIISNELRYKREEYGNTFYDTTVVSAEENINDIHKFWSRKSYFNQVFRYMVNQE</sequence>
<dbReference type="EMBL" id="OR769222">
    <property type="protein sequence ID" value="WQJ53147.1"/>
    <property type="molecule type" value="Genomic_DNA"/>
</dbReference>
<name>A0ABZ0Z3U9_9CAUD</name>
<organism evidence="1 2">
    <name type="scientific">phage Lak_Megaphage_RVC_JS4_GC31</name>
    <dbReference type="NCBI Taxonomy" id="3109228"/>
    <lineage>
        <taxon>Viruses</taxon>
        <taxon>Duplodnaviria</taxon>
        <taxon>Heunggongvirae</taxon>
        <taxon>Uroviricota</taxon>
        <taxon>Caudoviricetes</taxon>
        <taxon>Caudoviricetes code 15 clade</taxon>
    </lineage>
</organism>